<keyword evidence="7" id="KW-0812">Transmembrane</keyword>
<protein>
    <recommendedName>
        <fullName evidence="8">CcmH/CycL/Ccl2/NrfF N-terminal domain-containing protein</fullName>
    </recommendedName>
</protein>
<keyword evidence="6" id="KW-0408">Iron</keyword>
<comment type="similarity">
    <text evidence="1">Belongs to the CcmH/CycL/Ccl2/NrfF family.</text>
</comment>
<keyword evidence="2" id="KW-0349">Heme</keyword>
<evidence type="ECO:0000313" key="9">
    <source>
        <dbReference type="EMBL" id="SVD10426.1"/>
    </source>
</evidence>
<keyword evidence="4" id="KW-0732">Signal</keyword>
<evidence type="ECO:0000256" key="4">
    <source>
        <dbReference type="ARBA" id="ARBA00022729"/>
    </source>
</evidence>
<organism evidence="9">
    <name type="scientific">marine metagenome</name>
    <dbReference type="NCBI Taxonomy" id="408172"/>
    <lineage>
        <taxon>unclassified sequences</taxon>
        <taxon>metagenomes</taxon>
        <taxon>ecological metagenomes</taxon>
    </lineage>
</organism>
<dbReference type="GO" id="GO:0017004">
    <property type="term" value="P:cytochrome complex assembly"/>
    <property type="evidence" value="ECO:0007669"/>
    <property type="project" value="UniProtKB-KW"/>
</dbReference>
<keyword evidence="3" id="KW-0479">Metal-binding</keyword>
<dbReference type="PANTHER" id="PTHR47870">
    <property type="entry name" value="CYTOCHROME C-TYPE BIOGENESIS PROTEIN CCMH"/>
    <property type="match status" value="1"/>
</dbReference>
<evidence type="ECO:0000256" key="6">
    <source>
        <dbReference type="ARBA" id="ARBA00023004"/>
    </source>
</evidence>
<dbReference type="InterPro" id="IPR038297">
    <property type="entry name" value="CcmH/CycL/NrfF/Ccl2_sf"/>
</dbReference>
<dbReference type="AlphaFoldDB" id="A0A382SKQ0"/>
<feature type="transmembrane region" description="Helical" evidence="7">
    <location>
        <begin position="92"/>
        <end position="113"/>
    </location>
</feature>
<reference evidence="9" key="1">
    <citation type="submission" date="2018-05" db="EMBL/GenBank/DDBJ databases">
        <authorList>
            <person name="Lanie J.A."/>
            <person name="Ng W.-L."/>
            <person name="Kazmierczak K.M."/>
            <person name="Andrzejewski T.M."/>
            <person name="Davidsen T.M."/>
            <person name="Wayne K.J."/>
            <person name="Tettelin H."/>
            <person name="Glass J.I."/>
            <person name="Rusch D."/>
            <person name="Podicherti R."/>
            <person name="Tsui H.-C.T."/>
            <person name="Winkler M.E."/>
        </authorList>
    </citation>
    <scope>NUCLEOTIDE SEQUENCE</scope>
</reference>
<dbReference type="Gene3D" id="1.10.8.640">
    <property type="entry name" value="Cytochrome C biogenesis protein"/>
    <property type="match status" value="1"/>
</dbReference>
<evidence type="ECO:0000256" key="7">
    <source>
        <dbReference type="SAM" id="Phobius"/>
    </source>
</evidence>
<dbReference type="GO" id="GO:0005886">
    <property type="term" value="C:plasma membrane"/>
    <property type="evidence" value="ECO:0007669"/>
    <property type="project" value="TreeGrafter"/>
</dbReference>
<dbReference type="InterPro" id="IPR051263">
    <property type="entry name" value="C-type_cytochrome_biogenesis"/>
</dbReference>
<evidence type="ECO:0000256" key="5">
    <source>
        <dbReference type="ARBA" id="ARBA00022748"/>
    </source>
</evidence>
<dbReference type="PANTHER" id="PTHR47870:SF1">
    <property type="entry name" value="CYTOCHROME C-TYPE BIOGENESIS PROTEIN CCMH"/>
    <property type="match status" value="1"/>
</dbReference>
<keyword evidence="5" id="KW-0201">Cytochrome c-type biogenesis</keyword>
<evidence type="ECO:0000259" key="8">
    <source>
        <dbReference type="Pfam" id="PF03918"/>
    </source>
</evidence>
<dbReference type="InterPro" id="IPR005616">
    <property type="entry name" value="CcmH/CycL/Ccl2/NrfF_N"/>
</dbReference>
<keyword evidence="7" id="KW-1133">Transmembrane helix</keyword>
<evidence type="ECO:0000256" key="3">
    <source>
        <dbReference type="ARBA" id="ARBA00022723"/>
    </source>
</evidence>
<dbReference type="CDD" id="cd16378">
    <property type="entry name" value="CcmH_N"/>
    <property type="match status" value="1"/>
</dbReference>
<sequence length="120" mass="13787">MANVSLVIFGCFSNVEVPEKDRRVQELNKVLMCPVCPGESIDQSQNELSLQMRVIVEEKIDEGWTDEQIKNYFVERYGPRVLMNPPFTGFSITAWIIPPFILVCAAILFVFYIRSKLRIG</sequence>
<dbReference type="EMBL" id="UINC01129794">
    <property type="protein sequence ID" value="SVD10426.1"/>
    <property type="molecule type" value="Genomic_DNA"/>
</dbReference>
<evidence type="ECO:0000256" key="2">
    <source>
        <dbReference type="ARBA" id="ARBA00022617"/>
    </source>
</evidence>
<keyword evidence="7" id="KW-0472">Membrane</keyword>
<gene>
    <name evidence="9" type="ORF">METZ01_LOCUS363280</name>
</gene>
<proteinExistence type="inferred from homology"/>
<feature type="domain" description="CcmH/CycL/Ccl2/NrfF N-terminal" evidence="8">
    <location>
        <begin position="15"/>
        <end position="116"/>
    </location>
</feature>
<name>A0A382SKQ0_9ZZZZ</name>
<accession>A0A382SKQ0</accession>
<dbReference type="GO" id="GO:0046872">
    <property type="term" value="F:metal ion binding"/>
    <property type="evidence" value="ECO:0007669"/>
    <property type="project" value="UniProtKB-KW"/>
</dbReference>
<evidence type="ECO:0000256" key="1">
    <source>
        <dbReference type="ARBA" id="ARBA00010342"/>
    </source>
</evidence>
<dbReference type="Pfam" id="PF03918">
    <property type="entry name" value="CcmH"/>
    <property type="match status" value="1"/>
</dbReference>